<sequence length="101" mass="10846">MVGVSGVGCPLPAAAPGVPRLSEPRATLVTGCLVPRADQEDTQALQGIQWFAILYSVCGWRVWVLCEDSTNASNIGGYSETLRSLTITICKSYGNYYQCLS</sequence>
<reference evidence="1 2" key="1">
    <citation type="submission" date="2019-05" db="EMBL/GenBank/DDBJ databases">
        <title>Another draft genome of Portunus trituberculatus and its Hox gene families provides insights of decapod evolution.</title>
        <authorList>
            <person name="Jeong J.-H."/>
            <person name="Song I."/>
            <person name="Kim S."/>
            <person name="Choi T."/>
            <person name="Kim D."/>
            <person name="Ryu S."/>
            <person name="Kim W."/>
        </authorList>
    </citation>
    <scope>NUCLEOTIDE SEQUENCE [LARGE SCALE GENOMIC DNA]</scope>
    <source>
        <tissue evidence="1">Muscle</tissue>
    </source>
</reference>
<dbReference type="Proteomes" id="UP000324222">
    <property type="component" value="Unassembled WGS sequence"/>
</dbReference>
<gene>
    <name evidence="1" type="ORF">E2C01_064159</name>
</gene>
<dbReference type="EMBL" id="VSRR010030222">
    <property type="protein sequence ID" value="MPC69926.1"/>
    <property type="molecule type" value="Genomic_DNA"/>
</dbReference>
<evidence type="ECO:0000313" key="1">
    <source>
        <dbReference type="EMBL" id="MPC69926.1"/>
    </source>
</evidence>
<dbReference type="AlphaFoldDB" id="A0A5B7HJ01"/>
<protein>
    <submittedName>
        <fullName evidence="1">Uncharacterized protein</fullName>
    </submittedName>
</protein>
<keyword evidence="2" id="KW-1185">Reference proteome</keyword>
<evidence type="ECO:0000313" key="2">
    <source>
        <dbReference type="Proteomes" id="UP000324222"/>
    </source>
</evidence>
<name>A0A5B7HJ01_PORTR</name>
<comment type="caution">
    <text evidence="1">The sequence shown here is derived from an EMBL/GenBank/DDBJ whole genome shotgun (WGS) entry which is preliminary data.</text>
</comment>
<accession>A0A5B7HJ01</accession>
<proteinExistence type="predicted"/>
<organism evidence="1 2">
    <name type="scientific">Portunus trituberculatus</name>
    <name type="common">Swimming crab</name>
    <name type="synonym">Neptunus trituberculatus</name>
    <dbReference type="NCBI Taxonomy" id="210409"/>
    <lineage>
        <taxon>Eukaryota</taxon>
        <taxon>Metazoa</taxon>
        <taxon>Ecdysozoa</taxon>
        <taxon>Arthropoda</taxon>
        <taxon>Crustacea</taxon>
        <taxon>Multicrustacea</taxon>
        <taxon>Malacostraca</taxon>
        <taxon>Eumalacostraca</taxon>
        <taxon>Eucarida</taxon>
        <taxon>Decapoda</taxon>
        <taxon>Pleocyemata</taxon>
        <taxon>Brachyura</taxon>
        <taxon>Eubrachyura</taxon>
        <taxon>Portunoidea</taxon>
        <taxon>Portunidae</taxon>
        <taxon>Portuninae</taxon>
        <taxon>Portunus</taxon>
    </lineage>
</organism>